<comment type="caution">
    <text evidence="1">The sequence shown here is derived from an EMBL/GenBank/DDBJ whole genome shotgun (WGS) entry which is preliminary data.</text>
</comment>
<keyword evidence="2" id="KW-1185">Reference proteome</keyword>
<organism evidence="1 2">
    <name type="scientific">Kitasatospora putterlickiae</name>
    <dbReference type="NCBI Taxonomy" id="221725"/>
    <lineage>
        <taxon>Bacteria</taxon>
        <taxon>Bacillati</taxon>
        <taxon>Actinomycetota</taxon>
        <taxon>Actinomycetes</taxon>
        <taxon>Kitasatosporales</taxon>
        <taxon>Streptomycetaceae</taxon>
        <taxon>Kitasatospora</taxon>
    </lineage>
</organism>
<protein>
    <submittedName>
        <fullName evidence="1">Uncharacterized protein</fullName>
    </submittedName>
</protein>
<dbReference type="Proteomes" id="UP001499863">
    <property type="component" value="Unassembled WGS sequence"/>
</dbReference>
<proteinExistence type="predicted"/>
<sequence length="69" mass="7013">MSLTVPSGATAVPVFIADFGTGFAGAVRVDIRSGFGPGGWRLAVGGWRLAGSVAVACGRVTPGRSWYSK</sequence>
<name>A0ABN1YE14_9ACTN</name>
<gene>
    <name evidence="1" type="ORF">GCM10009639_55030</name>
</gene>
<reference evidence="1 2" key="1">
    <citation type="journal article" date="2019" name="Int. J. Syst. Evol. Microbiol.">
        <title>The Global Catalogue of Microorganisms (GCM) 10K type strain sequencing project: providing services to taxonomists for standard genome sequencing and annotation.</title>
        <authorList>
            <consortium name="The Broad Institute Genomics Platform"/>
            <consortium name="The Broad Institute Genome Sequencing Center for Infectious Disease"/>
            <person name="Wu L."/>
            <person name="Ma J."/>
        </authorList>
    </citation>
    <scope>NUCLEOTIDE SEQUENCE [LARGE SCALE GENOMIC DNA]</scope>
    <source>
        <strain evidence="1 2">JCM 12393</strain>
    </source>
</reference>
<evidence type="ECO:0000313" key="1">
    <source>
        <dbReference type="EMBL" id="GAA1406799.1"/>
    </source>
</evidence>
<evidence type="ECO:0000313" key="2">
    <source>
        <dbReference type="Proteomes" id="UP001499863"/>
    </source>
</evidence>
<dbReference type="EMBL" id="BAAAKJ010000314">
    <property type="protein sequence ID" value="GAA1406799.1"/>
    <property type="molecule type" value="Genomic_DNA"/>
</dbReference>
<accession>A0ABN1YE14</accession>